<evidence type="ECO:0000313" key="2">
    <source>
        <dbReference type="EMBL" id="MFC5440886.1"/>
    </source>
</evidence>
<evidence type="ECO:0000313" key="3">
    <source>
        <dbReference type="Proteomes" id="UP001596018"/>
    </source>
</evidence>
<gene>
    <name evidence="2" type="ORF">ACFPK0_12735</name>
</gene>
<feature type="signal peptide" evidence="1">
    <location>
        <begin position="1"/>
        <end position="27"/>
    </location>
</feature>
<organism evidence="2 3">
    <name type="scientific">Rhodanobacter ginsenosidimutans</name>
    <dbReference type="NCBI Taxonomy" id="490571"/>
    <lineage>
        <taxon>Bacteria</taxon>
        <taxon>Pseudomonadati</taxon>
        <taxon>Pseudomonadota</taxon>
        <taxon>Gammaproteobacteria</taxon>
        <taxon>Lysobacterales</taxon>
        <taxon>Rhodanobacteraceae</taxon>
        <taxon>Rhodanobacter</taxon>
    </lineage>
</organism>
<keyword evidence="3" id="KW-1185">Reference proteome</keyword>
<dbReference type="EMBL" id="JBHSMM010000003">
    <property type="protein sequence ID" value="MFC5440886.1"/>
    <property type="molecule type" value="Genomic_DNA"/>
</dbReference>
<reference evidence="3" key="1">
    <citation type="journal article" date="2019" name="Int. J. Syst. Evol. Microbiol.">
        <title>The Global Catalogue of Microorganisms (GCM) 10K type strain sequencing project: providing services to taxonomists for standard genome sequencing and annotation.</title>
        <authorList>
            <consortium name="The Broad Institute Genomics Platform"/>
            <consortium name="The Broad Institute Genome Sequencing Center for Infectious Disease"/>
            <person name="Wu L."/>
            <person name="Ma J."/>
        </authorList>
    </citation>
    <scope>NUCLEOTIDE SEQUENCE [LARGE SCALE GENOMIC DNA]</scope>
    <source>
        <strain evidence="3">KACC 12822</strain>
    </source>
</reference>
<dbReference type="Proteomes" id="UP001596018">
    <property type="component" value="Unassembled WGS sequence"/>
</dbReference>
<evidence type="ECO:0008006" key="4">
    <source>
        <dbReference type="Google" id="ProtNLM"/>
    </source>
</evidence>
<accession>A0ABW0JZL7</accession>
<feature type="chain" id="PRO_5046871646" description="DUF2845 domain-containing protein" evidence="1">
    <location>
        <begin position="28"/>
        <end position="109"/>
    </location>
</feature>
<dbReference type="PROSITE" id="PS51257">
    <property type="entry name" value="PROKAR_LIPOPROTEIN"/>
    <property type="match status" value="1"/>
</dbReference>
<sequence>MPKPATSLPLALALACALGLCSTATFASNTLRVGNQVLTTGDSVMRVVELLGKPSRKFRRHPATSRRGRGVRVITDADRGEQWQYRRGNHLTTVTIIDGTVGDIDDRRR</sequence>
<protein>
    <recommendedName>
        <fullName evidence="4">DUF2845 domain-containing protein</fullName>
    </recommendedName>
</protein>
<dbReference type="RefSeq" id="WP_377341249.1">
    <property type="nucleotide sequence ID" value="NZ_JALBWS010000008.1"/>
</dbReference>
<comment type="caution">
    <text evidence="2">The sequence shown here is derived from an EMBL/GenBank/DDBJ whole genome shotgun (WGS) entry which is preliminary data.</text>
</comment>
<keyword evidence="1" id="KW-0732">Signal</keyword>
<proteinExistence type="predicted"/>
<name>A0ABW0JZL7_9GAMM</name>
<evidence type="ECO:0000256" key="1">
    <source>
        <dbReference type="SAM" id="SignalP"/>
    </source>
</evidence>